<accession>A0AAU8FSJ0</accession>
<sequence length="142" mass="15722">MKKYVFVLIASMAIACKNAGIDKREEGIKYKETVTLNDVPKATLTFFDVEDSRCPDGVMCIWGGRAVVDLLLSGVTTEGGIKEHVKMCLGECDAGTGSDTLEKTFAGEKYRLVLSAVNPYPKFQDSTRTKEKYSIQLKIEKK</sequence>
<dbReference type="RefSeq" id="WP_353721678.1">
    <property type="nucleotide sequence ID" value="NZ_CP159289.1"/>
</dbReference>
<dbReference type="EMBL" id="CP159289">
    <property type="protein sequence ID" value="XCH26385.1"/>
    <property type="molecule type" value="Genomic_DNA"/>
</dbReference>
<protein>
    <recommendedName>
        <fullName evidence="2">Lipoprotein</fullName>
    </recommendedName>
</protein>
<reference evidence="1" key="1">
    <citation type="submission" date="2024-06" db="EMBL/GenBank/DDBJ databases">
        <title>Sequencing and assembly of the genome of Dyadobacter sp. strain 676, a symbiont of Cyamopsis tetragonoloba.</title>
        <authorList>
            <person name="Guro P."/>
            <person name="Sazanova A."/>
            <person name="Kuznetsova I."/>
            <person name="Belimov A."/>
            <person name="Safronova V."/>
        </authorList>
    </citation>
    <scope>NUCLEOTIDE SEQUENCE</scope>
    <source>
        <strain evidence="1">676</strain>
    </source>
</reference>
<organism evidence="1">
    <name type="scientific">Dyadobacter sp. 676</name>
    <dbReference type="NCBI Taxonomy" id="3088362"/>
    <lineage>
        <taxon>Bacteria</taxon>
        <taxon>Pseudomonadati</taxon>
        <taxon>Bacteroidota</taxon>
        <taxon>Cytophagia</taxon>
        <taxon>Cytophagales</taxon>
        <taxon>Spirosomataceae</taxon>
        <taxon>Dyadobacter</taxon>
    </lineage>
</organism>
<proteinExistence type="predicted"/>
<gene>
    <name evidence="1" type="ORF">ABV298_08275</name>
</gene>
<evidence type="ECO:0008006" key="2">
    <source>
        <dbReference type="Google" id="ProtNLM"/>
    </source>
</evidence>
<evidence type="ECO:0000313" key="1">
    <source>
        <dbReference type="EMBL" id="XCH26385.1"/>
    </source>
</evidence>
<dbReference type="AlphaFoldDB" id="A0AAU8FSJ0"/>
<dbReference type="PROSITE" id="PS51257">
    <property type="entry name" value="PROKAR_LIPOPROTEIN"/>
    <property type="match status" value="1"/>
</dbReference>
<name>A0AAU8FSJ0_9BACT</name>